<feature type="region of interest" description="Disordered" evidence="6">
    <location>
        <begin position="1"/>
        <end position="27"/>
    </location>
</feature>
<dbReference type="Proteomes" id="UP000433876">
    <property type="component" value="Unassembled WGS sequence"/>
</dbReference>
<evidence type="ECO:0000313" key="7">
    <source>
        <dbReference type="EMBL" id="KAA8629730.1"/>
    </source>
</evidence>
<dbReference type="OMA" id="YACGFRH"/>
<feature type="binding site" evidence="5">
    <location>
        <position position="384"/>
    </location>
    <ligand>
        <name>Fe cation</name>
        <dbReference type="ChEBI" id="CHEBI:24875"/>
        <note>catalytic</note>
    </ligand>
</feature>
<keyword evidence="2 5" id="KW-0479">Metal-binding</keyword>
<sequence length="619" mass="69131">MSPQEVNDTVSERSTTFRTQADEQADHEETLQNLRTGKYDDWPNEAAFDGLTEERGPIKIAVTGNIPTWAAGSLFRTGPGVYKIDTDAGTTFEMSHWFDGLAHTHRFDIIPNEEGSVEVFYSSRRQAEEMMEVIKKQGTWPYYSFGQKADPCLGLLSKAMAAFKGLRESPEEKWHNNINVVVHVNPPGLDGAAGNIAGKRKPAVTENDPKVLGHKPELPKSIWISTDNCTMKQIDPKTLEPIGWATQDVLHPELKGPMSCAHAQRDPETGDLFNYNLELGPKPTYRVFRVDASTGKTDILATIREPIVSPAYIHSLFLSPSFVVLCIPTSHFGLNGTQIPWERNLLDALRPYDPSRKTQWIVIDRKHGKGVVARFETDGRFFFHTVNSFEEKAGSESSDINLFCDVIDFGSHQFIHSLYLDVILDRDSAAKKFYEDENRARNSLAHLTRYQFTINPDSPSNKLPTTPDPKNHEVFRIPAPHAGELPTINPLYTTKKHRYVYSLPFRGRSTVTDAIVKTDTETREVLFWDNPKGHTPGEAIFIPRPGGEEEDDGVLLSVVLDGEKGKSYLLCLNAKTMTEMGRAGVDFAIALGFHGAHVPSGRTVTRGRGPGVKMLMREG</sequence>
<dbReference type="Pfam" id="PF03055">
    <property type="entry name" value="RPE65"/>
    <property type="match status" value="1"/>
</dbReference>
<evidence type="ECO:0000256" key="3">
    <source>
        <dbReference type="ARBA" id="ARBA00023002"/>
    </source>
</evidence>
<dbReference type="EMBL" id="NMPR01000126">
    <property type="protein sequence ID" value="KAA8629730.1"/>
    <property type="molecule type" value="Genomic_DNA"/>
</dbReference>
<dbReference type="GO" id="GO:0016121">
    <property type="term" value="P:carotene catabolic process"/>
    <property type="evidence" value="ECO:0007669"/>
    <property type="project" value="TreeGrafter"/>
</dbReference>
<keyword evidence="3" id="KW-0560">Oxidoreductase</keyword>
<dbReference type="AlphaFoldDB" id="A0A8S8ZKP2"/>
<evidence type="ECO:0000256" key="4">
    <source>
        <dbReference type="ARBA" id="ARBA00023004"/>
    </source>
</evidence>
<proteinExistence type="inferred from homology"/>
<evidence type="ECO:0000256" key="6">
    <source>
        <dbReference type="SAM" id="MobiDB-lite"/>
    </source>
</evidence>
<dbReference type="GO" id="GO:0046872">
    <property type="term" value="F:metal ion binding"/>
    <property type="evidence" value="ECO:0007669"/>
    <property type="project" value="UniProtKB-KW"/>
</dbReference>
<dbReference type="VEuPathDB" id="FungiDB:SMAC_08627"/>
<dbReference type="InterPro" id="IPR004294">
    <property type="entry name" value="Carotenoid_Oase"/>
</dbReference>
<accession>A0A8S8ZKP2</accession>
<dbReference type="GO" id="GO:0010436">
    <property type="term" value="F:carotenoid dioxygenase activity"/>
    <property type="evidence" value="ECO:0007669"/>
    <property type="project" value="TreeGrafter"/>
</dbReference>
<evidence type="ECO:0008006" key="9">
    <source>
        <dbReference type="Google" id="ProtNLM"/>
    </source>
</evidence>
<evidence type="ECO:0000256" key="2">
    <source>
        <dbReference type="ARBA" id="ARBA00022723"/>
    </source>
</evidence>
<comment type="similarity">
    <text evidence="1">Belongs to the carotenoid oxygenase family.</text>
</comment>
<feature type="binding site" evidence="5">
    <location>
        <position position="594"/>
    </location>
    <ligand>
        <name>Fe cation</name>
        <dbReference type="ChEBI" id="CHEBI:24875"/>
        <note>catalytic</note>
    </ligand>
</feature>
<organism evidence="7 8">
    <name type="scientific">Sordaria macrospora</name>
    <dbReference type="NCBI Taxonomy" id="5147"/>
    <lineage>
        <taxon>Eukaryota</taxon>
        <taxon>Fungi</taxon>
        <taxon>Dikarya</taxon>
        <taxon>Ascomycota</taxon>
        <taxon>Pezizomycotina</taxon>
        <taxon>Sordariomycetes</taxon>
        <taxon>Sordariomycetidae</taxon>
        <taxon>Sordariales</taxon>
        <taxon>Sordariaceae</taxon>
        <taxon>Sordaria</taxon>
    </lineage>
</organism>
<feature type="compositionally biased region" description="Polar residues" evidence="6">
    <location>
        <begin position="1"/>
        <end position="19"/>
    </location>
</feature>
<comment type="caution">
    <text evidence="7">The sequence shown here is derived from an EMBL/GenBank/DDBJ whole genome shotgun (WGS) entry which is preliminary data.</text>
</comment>
<name>A0A8S8ZKP2_SORMA</name>
<gene>
    <name evidence="7" type="ORF">SMACR_08627</name>
</gene>
<dbReference type="PANTHER" id="PTHR10543">
    <property type="entry name" value="BETA-CAROTENE DIOXYGENASE"/>
    <property type="match status" value="1"/>
</dbReference>
<comment type="cofactor">
    <cofactor evidence="5">
        <name>Fe(2+)</name>
        <dbReference type="ChEBI" id="CHEBI:29033"/>
    </cofactor>
    <text evidence="5">Binds 1 Fe(2+) ion per subunit.</text>
</comment>
<evidence type="ECO:0000313" key="8">
    <source>
        <dbReference type="Proteomes" id="UP000433876"/>
    </source>
</evidence>
<evidence type="ECO:0000256" key="1">
    <source>
        <dbReference type="ARBA" id="ARBA00006787"/>
    </source>
</evidence>
<dbReference type="PANTHER" id="PTHR10543:SF24">
    <property type="entry name" value="CAROTENOID ISOMEROOXYGENASE"/>
    <property type="match status" value="1"/>
</dbReference>
<reference evidence="7 8" key="1">
    <citation type="submission" date="2017-07" db="EMBL/GenBank/DDBJ databases">
        <title>Genome sequence of the Sordaria macrospora wild type strain R19027.</title>
        <authorList>
            <person name="Nowrousian M."/>
            <person name="Teichert I."/>
            <person name="Kueck U."/>
        </authorList>
    </citation>
    <scope>NUCLEOTIDE SEQUENCE [LARGE SCALE GENOMIC DNA]</scope>
    <source>
        <strain evidence="7 8">R19027</strain>
        <tissue evidence="7">Mycelium</tissue>
    </source>
</reference>
<feature type="binding site" evidence="5">
    <location>
        <position position="314"/>
    </location>
    <ligand>
        <name>Fe cation</name>
        <dbReference type="ChEBI" id="CHEBI:24875"/>
        <note>catalytic</note>
    </ligand>
</feature>
<protein>
    <recommendedName>
        <fullName evidence="9">Carotenoid cleavage dioxygenase 1</fullName>
    </recommendedName>
</protein>
<feature type="binding site" evidence="5">
    <location>
        <position position="262"/>
    </location>
    <ligand>
        <name>Fe cation</name>
        <dbReference type="ChEBI" id="CHEBI:24875"/>
        <note>catalytic</note>
    </ligand>
</feature>
<evidence type="ECO:0000256" key="5">
    <source>
        <dbReference type="PIRSR" id="PIRSR604294-1"/>
    </source>
</evidence>
<keyword evidence="4 5" id="KW-0408">Iron</keyword>